<dbReference type="AlphaFoldDB" id="A0A1H2SJR8"/>
<proteinExistence type="inferred from homology"/>
<dbReference type="PANTHER" id="PTHR46268:SF6">
    <property type="entry name" value="UNIVERSAL STRESS PROTEIN UP12"/>
    <property type="match status" value="1"/>
</dbReference>
<dbReference type="SUPFAM" id="SSF52402">
    <property type="entry name" value="Adenine nucleotide alpha hydrolases-like"/>
    <property type="match status" value="1"/>
</dbReference>
<name>A0A1H2SJR8_9PSEU</name>
<evidence type="ECO:0000313" key="3">
    <source>
        <dbReference type="EMBL" id="SDW31881.1"/>
    </source>
</evidence>
<keyword evidence="4" id="KW-1185">Reference proteome</keyword>
<evidence type="ECO:0000256" key="1">
    <source>
        <dbReference type="ARBA" id="ARBA00008791"/>
    </source>
</evidence>
<comment type="similarity">
    <text evidence="1">Belongs to the universal stress protein A family.</text>
</comment>
<evidence type="ECO:0000259" key="2">
    <source>
        <dbReference type="Pfam" id="PF00582"/>
    </source>
</evidence>
<dbReference type="PRINTS" id="PR01438">
    <property type="entry name" value="UNVRSLSTRESS"/>
</dbReference>
<dbReference type="Proteomes" id="UP000199515">
    <property type="component" value="Unassembled WGS sequence"/>
</dbReference>
<dbReference type="RefSeq" id="WP_091285457.1">
    <property type="nucleotide sequence ID" value="NZ_FNON01000001.1"/>
</dbReference>
<dbReference type="OrthoDB" id="5244367at2"/>
<sequence length="159" mass="16465">MGTGPVILGFDGTPVSERMVAEVGELLGERDALVVTVWETGRVFDLGAGPAATLTGPVAPIDLRTAEQLDKAAHDSAQRTASRGAELALKSGLRAEGLAVADAVTVAETLVRLATEHKASVIGVGAHRHGRLSELLLGSTSKDVLRLAPCPVLVIRDES</sequence>
<dbReference type="Gene3D" id="3.40.50.620">
    <property type="entry name" value="HUPs"/>
    <property type="match status" value="1"/>
</dbReference>
<reference evidence="3 4" key="1">
    <citation type="submission" date="2016-10" db="EMBL/GenBank/DDBJ databases">
        <authorList>
            <person name="de Groot N.N."/>
        </authorList>
    </citation>
    <scope>NUCLEOTIDE SEQUENCE [LARGE SCALE GENOMIC DNA]</scope>
    <source>
        <strain evidence="3 4">CPCC 202699</strain>
    </source>
</reference>
<gene>
    <name evidence="3" type="ORF">SAMN05421504_101248</name>
</gene>
<feature type="domain" description="UspA" evidence="2">
    <location>
        <begin position="6"/>
        <end position="156"/>
    </location>
</feature>
<dbReference type="STRING" id="589385.SAMN05421504_101248"/>
<dbReference type="Pfam" id="PF00582">
    <property type="entry name" value="Usp"/>
    <property type="match status" value="1"/>
</dbReference>
<protein>
    <submittedName>
        <fullName evidence="3">Nucleotide-binding universal stress protein, UspA family</fullName>
    </submittedName>
</protein>
<accession>A0A1H2SJR8</accession>
<dbReference type="EMBL" id="FNON01000001">
    <property type="protein sequence ID" value="SDW31881.1"/>
    <property type="molecule type" value="Genomic_DNA"/>
</dbReference>
<dbReference type="PANTHER" id="PTHR46268">
    <property type="entry name" value="STRESS RESPONSE PROTEIN NHAX"/>
    <property type="match status" value="1"/>
</dbReference>
<dbReference type="InterPro" id="IPR014729">
    <property type="entry name" value="Rossmann-like_a/b/a_fold"/>
</dbReference>
<organism evidence="3 4">
    <name type="scientific">Amycolatopsis xylanica</name>
    <dbReference type="NCBI Taxonomy" id="589385"/>
    <lineage>
        <taxon>Bacteria</taxon>
        <taxon>Bacillati</taxon>
        <taxon>Actinomycetota</taxon>
        <taxon>Actinomycetes</taxon>
        <taxon>Pseudonocardiales</taxon>
        <taxon>Pseudonocardiaceae</taxon>
        <taxon>Amycolatopsis</taxon>
    </lineage>
</organism>
<evidence type="ECO:0000313" key="4">
    <source>
        <dbReference type="Proteomes" id="UP000199515"/>
    </source>
</evidence>
<dbReference type="InterPro" id="IPR006016">
    <property type="entry name" value="UspA"/>
</dbReference>
<dbReference type="InterPro" id="IPR006015">
    <property type="entry name" value="Universal_stress_UspA"/>
</dbReference>